<keyword evidence="2" id="KW-1185">Reference proteome</keyword>
<comment type="caution">
    <text evidence="1">The sequence shown here is derived from an EMBL/GenBank/DDBJ whole genome shotgun (WGS) entry which is preliminary data.</text>
</comment>
<organism evidence="1 2">
    <name type="scientific">Akanthomyces muscarius</name>
    <name type="common">Entomopathogenic fungus</name>
    <name type="synonym">Lecanicillium muscarium</name>
    <dbReference type="NCBI Taxonomy" id="2231603"/>
    <lineage>
        <taxon>Eukaryota</taxon>
        <taxon>Fungi</taxon>
        <taxon>Dikarya</taxon>
        <taxon>Ascomycota</taxon>
        <taxon>Pezizomycotina</taxon>
        <taxon>Sordariomycetes</taxon>
        <taxon>Hypocreomycetidae</taxon>
        <taxon>Hypocreales</taxon>
        <taxon>Cordycipitaceae</taxon>
        <taxon>Akanthomyces</taxon>
    </lineage>
</organism>
<sequence length="70" mass="7871">MPPFQGGILVHSCALPRTHTKSFDTAHVIMVDAGLGHWPWRTSSDFQLRAGIKNYNPPTNSSSFHQSSYW</sequence>
<dbReference type="AlphaFoldDB" id="A0A9W8QP29"/>
<gene>
    <name evidence="1" type="ORF">LMH87_006549</name>
</gene>
<dbReference type="RefSeq" id="XP_056059810.1">
    <property type="nucleotide sequence ID" value="XM_056204454.1"/>
</dbReference>
<dbReference type="KEGG" id="amus:LMH87_006549"/>
<dbReference type="EMBL" id="JAJHUN010000001">
    <property type="protein sequence ID" value="KAJ4164895.1"/>
    <property type="molecule type" value="Genomic_DNA"/>
</dbReference>
<evidence type="ECO:0000313" key="1">
    <source>
        <dbReference type="EMBL" id="KAJ4164895.1"/>
    </source>
</evidence>
<protein>
    <submittedName>
        <fullName evidence="1">Uncharacterized protein</fullName>
    </submittedName>
</protein>
<evidence type="ECO:0000313" key="2">
    <source>
        <dbReference type="Proteomes" id="UP001144673"/>
    </source>
</evidence>
<dbReference type="GeneID" id="80893708"/>
<proteinExistence type="predicted"/>
<dbReference type="Proteomes" id="UP001144673">
    <property type="component" value="Chromosome 1"/>
</dbReference>
<reference evidence="1" key="1">
    <citation type="journal article" date="2023" name="Access Microbiol">
        <title>De-novo genome assembly for Akanthomyces muscarius, a biocontrol agent of insect agricultural pests.</title>
        <authorList>
            <person name="Erdos Z."/>
            <person name="Studholme D.J."/>
            <person name="Raymond B."/>
            <person name="Sharma M."/>
        </authorList>
    </citation>
    <scope>NUCLEOTIDE SEQUENCE</scope>
    <source>
        <strain evidence="1">Ve6</strain>
    </source>
</reference>
<accession>A0A9W8QP29</accession>
<name>A0A9W8QP29_AKAMU</name>